<reference evidence="2 3" key="1">
    <citation type="submission" date="2019-07" db="EMBL/GenBank/DDBJ databases">
        <title>Draft genome Sequence of Chlorobium phaeovibrioides sp. strain PhvTcv-s14, from the Phylum Chlorobi.</title>
        <authorList>
            <person name="Babenko V."/>
            <person name="Boldyreva D."/>
            <person name="Kanygina A."/>
            <person name="Selezneva O."/>
            <person name="Akopiyan T."/>
            <person name="Lunina O."/>
        </authorList>
    </citation>
    <scope>NUCLEOTIDE SEQUENCE [LARGE SCALE GENOMIC DNA]</scope>
    <source>
        <strain evidence="2 3">GrTcv12</strain>
    </source>
</reference>
<gene>
    <name evidence="2" type="ORF">FP507_03785</name>
</gene>
<dbReference type="InterPro" id="IPR014729">
    <property type="entry name" value="Rossmann-like_a/b/a_fold"/>
</dbReference>
<evidence type="ECO:0000313" key="2">
    <source>
        <dbReference type="EMBL" id="KAA6232310.1"/>
    </source>
</evidence>
<organism evidence="2 3">
    <name type="scientific">Chlorobium phaeovibrioides</name>
    <dbReference type="NCBI Taxonomy" id="1094"/>
    <lineage>
        <taxon>Bacteria</taxon>
        <taxon>Pseudomonadati</taxon>
        <taxon>Chlorobiota</taxon>
        <taxon>Chlorobiia</taxon>
        <taxon>Chlorobiales</taxon>
        <taxon>Chlorobiaceae</taxon>
        <taxon>Chlorobium/Pelodictyon group</taxon>
        <taxon>Chlorobium</taxon>
    </lineage>
</organism>
<sequence>MGSEKSPVNLFWTGGWDSTFRLCDLIFNQGRCVKPIYILDHERKSFREEVMTMVLIKRLIDARVPECLIHPLEIVLKEDIPQAQEVSQLYHNLVKKYSRLGTQFEWLTRFAQWKGLNDIEIAIEANGFSPSAPVFLKLQENIIQDGSNNILCDHPADPSLELFRPFHFPLIKIWKTEMVRMSKEYSFFDILEKTWFCHKPLNGLPCGVCKPCVSVMNEHMGFRMPLSGKIRFRLKNLVHLKK</sequence>
<name>A0A5M8IBE2_CHLPH</name>
<dbReference type="SUPFAM" id="SSF52402">
    <property type="entry name" value="Adenine nucleotide alpha hydrolases-like"/>
    <property type="match status" value="1"/>
</dbReference>
<dbReference type="RefSeq" id="WP_151419284.1">
    <property type="nucleotide sequence ID" value="NZ_VMRG01000001.1"/>
</dbReference>
<proteinExistence type="predicted"/>
<keyword evidence="1" id="KW-0671">Queuosine biosynthesis</keyword>
<evidence type="ECO:0000256" key="1">
    <source>
        <dbReference type="ARBA" id="ARBA00022785"/>
    </source>
</evidence>
<dbReference type="InterPro" id="IPR018317">
    <property type="entry name" value="QueC"/>
</dbReference>
<dbReference type="GO" id="GO:0008616">
    <property type="term" value="P:tRNA queuosine(34) biosynthetic process"/>
    <property type="evidence" value="ECO:0007669"/>
    <property type="project" value="UniProtKB-KW"/>
</dbReference>
<dbReference type="AlphaFoldDB" id="A0A5M8IBE2"/>
<accession>A0A5M8IBE2</accession>
<comment type="caution">
    <text evidence="2">The sequence shown here is derived from an EMBL/GenBank/DDBJ whole genome shotgun (WGS) entry which is preliminary data.</text>
</comment>
<protein>
    <recommendedName>
        <fullName evidence="4">7-cyano-7-deazaguanine synthase</fullName>
    </recommendedName>
</protein>
<evidence type="ECO:0008006" key="4">
    <source>
        <dbReference type="Google" id="ProtNLM"/>
    </source>
</evidence>
<dbReference type="EMBL" id="VMRG01000001">
    <property type="protein sequence ID" value="KAA6232310.1"/>
    <property type="molecule type" value="Genomic_DNA"/>
</dbReference>
<dbReference type="Proteomes" id="UP000327458">
    <property type="component" value="Unassembled WGS sequence"/>
</dbReference>
<evidence type="ECO:0000313" key="3">
    <source>
        <dbReference type="Proteomes" id="UP000327458"/>
    </source>
</evidence>
<dbReference type="Gene3D" id="3.40.50.620">
    <property type="entry name" value="HUPs"/>
    <property type="match status" value="1"/>
</dbReference>
<dbReference type="Pfam" id="PF06508">
    <property type="entry name" value="QueC"/>
    <property type="match status" value="1"/>
</dbReference>